<sequence>MENKAHAFLAGLFTIGLAIFIALAVMWFNRDQTVRVPYDVVTRSTVNGLNPQAAVKYRGLDVGKVDSIRFDDKVPGQIVVRVLVDKDAPITTTTYGRLAYQGVTGLAYVQLDDRGFDSGNDGGKRTPNPTHLETSAKAPARIRMEAGFLDELDKRGDQMLSKLDQTLSSLSVMFDDEHRQQITASLQSFQSTMDSYKALAQQAEPTVRKLPQIADNLDSTLVATRKLTQSLADPKGPLMGTLAGAGSDLTAATQSMQSAANVLTYETLPQLNGFAREARQAVRGFDHAVTDFNARPQSVLFGPAPGVPGPGEIGFTAPAARVSAQP</sequence>
<protein>
    <submittedName>
        <fullName evidence="3">MCE family protein</fullName>
    </submittedName>
</protein>
<gene>
    <name evidence="3" type="ORF">NG900_02530</name>
</gene>
<keyword evidence="1" id="KW-1133">Transmembrane helix</keyword>
<evidence type="ECO:0000259" key="2">
    <source>
        <dbReference type="Pfam" id="PF02470"/>
    </source>
</evidence>
<dbReference type="Proteomes" id="UP001162811">
    <property type="component" value="Unassembled WGS sequence"/>
</dbReference>
<name>A0ABT1AFI3_9RALS</name>
<dbReference type="EMBL" id="JAMXHT010000001">
    <property type="protein sequence ID" value="MCO5397069.1"/>
    <property type="molecule type" value="Genomic_DNA"/>
</dbReference>
<feature type="transmembrane region" description="Helical" evidence="1">
    <location>
        <begin position="7"/>
        <end position="28"/>
    </location>
</feature>
<accession>A0ABT1AFI3</accession>
<dbReference type="InterPro" id="IPR003399">
    <property type="entry name" value="Mce/MlaD"/>
</dbReference>
<proteinExistence type="predicted"/>
<reference evidence="3" key="1">
    <citation type="submission" date="2022-06" db="EMBL/GenBank/DDBJ databases">
        <authorList>
            <person name="Lu C.-H."/>
        </authorList>
    </citation>
    <scope>NUCLEOTIDE SEQUENCE</scope>
    <source>
        <strain evidence="3">21MJYT02-11</strain>
    </source>
</reference>
<dbReference type="RefSeq" id="WP_252676354.1">
    <property type="nucleotide sequence ID" value="NZ_JAMXHT010000001.1"/>
</dbReference>
<comment type="caution">
    <text evidence="3">The sequence shown here is derived from an EMBL/GenBank/DDBJ whole genome shotgun (WGS) entry which is preliminary data.</text>
</comment>
<organism evidence="3 4">
    <name type="scientific">Ralstonia soli</name>
    <dbReference type="NCBI Taxonomy" id="2953896"/>
    <lineage>
        <taxon>Bacteria</taxon>
        <taxon>Pseudomonadati</taxon>
        <taxon>Pseudomonadota</taxon>
        <taxon>Betaproteobacteria</taxon>
        <taxon>Burkholderiales</taxon>
        <taxon>Burkholderiaceae</taxon>
        <taxon>Ralstonia</taxon>
    </lineage>
</organism>
<dbReference type="PANTHER" id="PTHR36698">
    <property type="entry name" value="BLL5892 PROTEIN"/>
    <property type="match status" value="1"/>
</dbReference>
<evidence type="ECO:0000313" key="3">
    <source>
        <dbReference type="EMBL" id="MCO5397069.1"/>
    </source>
</evidence>
<reference evidence="3" key="2">
    <citation type="journal article" date="2023" name="Front. Microbiol.">
        <title>Ralstonia chuxiongensis sp. nov., Ralstonia mojiangensis sp. nov., and Ralstonia soli sp. nov., isolated from tobacco fields, are three novel species in the family Burkholderiaceae.</title>
        <authorList>
            <person name="Lu C.H."/>
            <person name="Zhang Y.Y."/>
            <person name="Jiang N."/>
            <person name="Chen W."/>
            <person name="Shao X."/>
            <person name="Zhao Z.M."/>
            <person name="Lu W.L."/>
            <person name="Hu X."/>
            <person name="Xi Y.X."/>
            <person name="Zou S.Y."/>
            <person name="Wei Q.J."/>
            <person name="Lin Z.L."/>
            <person name="Gong L."/>
            <person name="Gai X.T."/>
            <person name="Zhang L.Q."/>
            <person name="Li J.Y."/>
            <person name="Jin Y."/>
            <person name="Xia Z.Y."/>
        </authorList>
    </citation>
    <scope>NUCLEOTIDE SEQUENCE</scope>
    <source>
        <strain evidence="3">21MJYT02-11</strain>
    </source>
</reference>
<feature type="domain" description="Mce/MlaD" evidence="2">
    <location>
        <begin position="39"/>
        <end position="113"/>
    </location>
</feature>
<keyword evidence="1" id="KW-0812">Transmembrane</keyword>
<dbReference type="PANTHER" id="PTHR36698:SF2">
    <property type="entry name" value="MCE_MLAD DOMAIN-CONTAINING PROTEIN"/>
    <property type="match status" value="1"/>
</dbReference>
<dbReference type="Pfam" id="PF02470">
    <property type="entry name" value="MlaD"/>
    <property type="match status" value="1"/>
</dbReference>
<evidence type="ECO:0000256" key="1">
    <source>
        <dbReference type="SAM" id="Phobius"/>
    </source>
</evidence>
<keyword evidence="4" id="KW-1185">Reference proteome</keyword>
<keyword evidence="1" id="KW-0472">Membrane</keyword>
<evidence type="ECO:0000313" key="4">
    <source>
        <dbReference type="Proteomes" id="UP001162811"/>
    </source>
</evidence>